<evidence type="ECO:0008006" key="5">
    <source>
        <dbReference type="Google" id="ProtNLM"/>
    </source>
</evidence>
<gene>
    <name evidence="3" type="ORF">HOV93_35860</name>
</gene>
<name>A0A7V8V7J3_9BACT</name>
<dbReference type="Proteomes" id="UP000551616">
    <property type="component" value="Unassembled WGS sequence"/>
</dbReference>
<keyword evidence="2" id="KW-0732">Signal</keyword>
<sequence>MKIGKLLLILCAMVVPFTLSGCNTAKTDTADSGEHADDHGHDHGEDGHSHGDEGHSHDLGPHGGHLIELGGEKYHVEWDHDDEAKILTFYVLDADAKKDVAIADENIKITVAVDDAKKDFEVPAVRSEGETTTAKFETKDADLFALVTADEANATVTLEIEGTPYEGEIEHHAH</sequence>
<dbReference type="EMBL" id="JABRWO010000010">
    <property type="protein sequence ID" value="MBA2116397.1"/>
    <property type="molecule type" value="Genomic_DNA"/>
</dbReference>
<dbReference type="RefSeq" id="WP_207397811.1">
    <property type="nucleotide sequence ID" value="NZ_JABRWO010000010.1"/>
</dbReference>
<comment type="caution">
    <text evidence="3">The sequence shown here is derived from an EMBL/GenBank/DDBJ whole genome shotgun (WGS) entry which is preliminary data.</text>
</comment>
<organism evidence="3 4">
    <name type="scientific">Bremerella alba</name>
    <dbReference type="NCBI Taxonomy" id="980252"/>
    <lineage>
        <taxon>Bacteria</taxon>
        <taxon>Pseudomonadati</taxon>
        <taxon>Planctomycetota</taxon>
        <taxon>Planctomycetia</taxon>
        <taxon>Pirellulales</taxon>
        <taxon>Pirellulaceae</taxon>
        <taxon>Bremerella</taxon>
    </lineage>
</organism>
<evidence type="ECO:0000256" key="1">
    <source>
        <dbReference type="SAM" id="MobiDB-lite"/>
    </source>
</evidence>
<feature type="compositionally biased region" description="Basic and acidic residues" evidence="1">
    <location>
        <begin position="29"/>
        <end position="60"/>
    </location>
</feature>
<proteinExistence type="predicted"/>
<protein>
    <recommendedName>
        <fullName evidence="5">Lipoprotein</fullName>
    </recommendedName>
</protein>
<evidence type="ECO:0000256" key="2">
    <source>
        <dbReference type="SAM" id="SignalP"/>
    </source>
</evidence>
<dbReference type="AlphaFoldDB" id="A0A7V8V7J3"/>
<feature type="signal peptide" evidence="2">
    <location>
        <begin position="1"/>
        <end position="21"/>
    </location>
</feature>
<reference evidence="3 4" key="1">
    <citation type="submission" date="2020-05" db="EMBL/GenBank/DDBJ databases">
        <title>Bremerella alba sp. nov., a novel planctomycete isolated from the surface of the macroalga Fucus spiralis.</title>
        <authorList>
            <person name="Godinho O."/>
            <person name="Botelho R."/>
            <person name="Albuquerque L."/>
            <person name="Wiegand S."/>
            <person name="Da Costa M.S."/>
            <person name="Lobo-Da-Cunha A."/>
            <person name="Jogler C."/>
            <person name="Lage O.M."/>
        </authorList>
    </citation>
    <scope>NUCLEOTIDE SEQUENCE [LARGE SCALE GENOMIC DNA]</scope>
    <source>
        <strain evidence="3 4">FF15</strain>
    </source>
</reference>
<keyword evidence="4" id="KW-1185">Reference proteome</keyword>
<accession>A0A7V8V7J3</accession>
<evidence type="ECO:0000313" key="3">
    <source>
        <dbReference type="EMBL" id="MBA2116397.1"/>
    </source>
</evidence>
<dbReference type="PROSITE" id="PS51257">
    <property type="entry name" value="PROKAR_LIPOPROTEIN"/>
    <property type="match status" value="1"/>
</dbReference>
<feature type="region of interest" description="Disordered" evidence="1">
    <location>
        <begin position="29"/>
        <end position="66"/>
    </location>
</feature>
<feature type="chain" id="PRO_5031113786" description="Lipoprotein" evidence="2">
    <location>
        <begin position="22"/>
        <end position="174"/>
    </location>
</feature>
<evidence type="ECO:0000313" key="4">
    <source>
        <dbReference type="Proteomes" id="UP000551616"/>
    </source>
</evidence>